<organism evidence="8 9">
    <name type="scientific">Agromyces tropicus</name>
    <dbReference type="NCBI Taxonomy" id="555371"/>
    <lineage>
        <taxon>Bacteria</taxon>
        <taxon>Bacillati</taxon>
        <taxon>Actinomycetota</taxon>
        <taxon>Actinomycetes</taxon>
        <taxon>Micrococcales</taxon>
        <taxon>Microbacteriaceae</taxon>
        <taxon>Agromyces</taxon>
    </lineage>
</organism>
<evidence type="ECO:0000256" key="4">
    <source>
        <dbReference type="ARBA" id="ARBA00022989"/>
    </source>
</evidence>
<dbReference type="InterPro" id="IPR051790">
    <property type="entry name" value="Cytochrome_c-biogenesis_DsbD"/>
</dbReference>
<feature type="domain" description="Cytochrome C biogenesis protein transmembrane" evidence="7">
    <location>
        <begin position="14"/>
        <end position="229"/>
    </location>
</feature>
<dbReference type="RefSeq" id="WP_344370239.1">
    <property type="nucleotide sequence ID" value="NZ_BAAAPW010000002.1"/>
</dbReference>
<comment type="subcellular location">
    <subcellularLocation>
        <location evidence="1">Membrane</location>
        <topology evidence="1">Multi-pass membrane protein</topology>
    </subcellularLocation>
</comment>
<dbReference type="PANTHER" id="PTHR31272">
    <property type="entry name" value="CYTOCHROME C-TYPE BIOGENESIS PROTEIN HI_1454-RELATED"/>
    <property type="match status" value="1"/>
</dbReference>
<keyword evidence="4 6" id="KW-1133">Transmembrane helix</keyword>
<feature type="transmembrane region" description="Helical" evidence="6">
    <location>
        <begin position="63"/>
        <end position="92"/>
    </location>
</feature>
<dbReference type="PANTHER" id="PTHR31272:SF4">
    <property type="entry name" value="CYTOCHROME C-TYPE BIOGENESIS PROTEIN HI_1454-RELATED"/>
    <property type="match status" value="1"/>
</dbReference>
<evidence type="ECO:0000256" key="1">
    <source>
        <dbReference type="ARBA" id="ARBA00004141"/>
    </source>
</evidence>
<reference evidence="8 9" key="1">
    <citation type="journal article" date="2019" name="Int. J. Syst. Evol. Microbiol.">
        <title>The Global Catalogue of Microorganisms (GCM) 10K type strain sequencing project: providing services to taxonomists for standard genome sequencing and annotation.</title>
        <authorList>
            <consortium name="The Broad Institute Genomics Platform"/>
            <consortium name="The Broad Institute Genome Sequencing Center for Infectious Disease"/>
            <person name="Wu L."/>
            <person name="Ma J."/>
        </authorList>
    </citation>
    <scope>NUCLEOTIDE SEQUENCE [LARGE SCALE GENOMIC DNA]</scope>
    <source>
        <strain evidence="8 9">JCM 15672</strain>
    </source>
</reference>
<comment type="caution">
    <text evidence="8">The sequence shown here is derived from an EMBL/GenBank/DDBJ whole genome shotgun (WGS) entry which is preliminary data.</text>
</comment>
<evidence type="ECO:0000313" key="8">
    <source>
        <dbReference type="EMBL" id="GAA2029411.1"/>
    </source>
</evidence>
<evidence type="ECO:0000256" key="2">
    <source>
        <dbReference type="ARBA" id="ARBA00006143"/>
    </source>
</evidence>
<evidence type="ECO:0000313" key="9">
    <source>
        <dbReference type="Proteomes" id="UP001501196"/>
    </source>
</evidence>
<feature type="transmembrane region" description="Helical" evidence="6">
    <location>
        <begin position="12"/>
        <end position="42"/>
    </location>
</feature>
<feature type="transmembrane region" description="Helical" evidence="6">
    <location>
        <begin position="211"/>
        <end position="235"/>
    </location>
</feature>
<comment type="similarity">
    <text evidence="2">Belongs to the DsbD family.</text>
</comment>
<feature type="transmembrane region" description="Helical" evidence="6">
    <location>
        <begin position="175"/>
        <end position="199"/>
    </location>
</feature>
<evidence type="ECO:0000256" key="5">
    <source>
        <dbReference type="ARBA" id="ARBA00023136"/>
    </source>
</evidence>
<gene>
    <name evidence="8" type="ORF">GCM10009819_11340</name>
</gene>
<feature type="transmembrane region" description="Helical" evidence="6">
    <location>
        <begin position="140"/>
        <end position="163"/>
    </location>
</feature>
<name>A0ABN2U5V0_9MICO</name>
<dbReference type="EMBL" id="BAAAPW010000002">
    <property type="protein sequence ID" value="GAA2029411.1"/>
    <property type="molecule type" value="Genomic_DNA"/>
</dbReference>
<keyword evidence="5 6" id="KW-0472">Membrane</keyword>
<dbReference type="Pfam" id="PF02683">
    <property type="entry name" value="DsbD_TM"/>
    <property type="match status" value="1"/>
</dbReference>
<sequence>MELGEIVFNGQLLAALPIALAAGLVSFLSPCVLPLVPGYLGYLGGFADASAEAAEARRARRRLLLGVLLFIAGFTLVFLVFTTTFGVLGAWLARWSDLIIRVLGVVLIVMGLVFVGQFTFLQRTIKPSWRPATGLAGAPLLGIVFGLGWTPCIGPTLAVVLALSADSASAGRGALLGLAYCIGLGIPFVLVALGFGWAASALAFVRRHIRAVNLIGGALLIVIGLLMVSGLWTIWMYELQAVISGFVPAI</sequence>
<protein>
    <submittedName>
        <fullName evidence="8">Cytochrome c biogenesis protein CcdA</fullName>
    </submittedName>
</protein>
<accession>A0ABN2U5V0</accession>
<proteinExistence type="inferred from homology"/>
<dbReference type="Proteomes" id="UP001501196">
    <property type="component" value="Unassembled WGS sequence"/>
</dbReference>
<evidence type="ECO:0000256" key="6">
    <source>
        <dbReference type="SAM" id="Phobius"/>
    </source>
</evidence>
<feature type="transmembrane region" description="Helical" evidence="6">
    <location>
        <begin position="98"/>
        <end position="120"/>
    </location>
</feature>
<evidence type="ECO:0000256" key="3">
    <source>
        <dbReference type="ARBA" id="ARBA00022692"/>
    </source>
</evidence>
<evidence type="ECO:0000259" key="7">
    <source>
        <dbReference type="Pfam" id="PF02683"/>
    </source>
</evidence>
<keyword evidence="9" id="KW-1185">Reference proteome</keyword>
<dbReference type="InterPro" id="IPR003834">
    <property type="entry name" value="Cyt_c_assmbl_TM_dom"/>
</dbReference>
<keyword evidence="3 6" id="KW-0812">Transmembrane</keyword>